<dbReference type="OrthoDB" id="2237166at2"/>
<name>G5K068_9STRE</name>
<evidence type="ECO:0000313" key="3">
    <source>
        <dbReference type="Proteomes" id="UP000003330"/>
    </source>
</evidence>
<dbReference type="EMBL" id="AEUX02000008">
    <property type="protein sequence ID" value="EHI68720.1"/>
    <property type="molecule type" value="Genomic_DNA"/>
</dbReference>
<sequence length="59" mass="6716">MTSKQSALAQLTKNMMVVDLMKQTGWSRERVLKALEWLEAEKTVQFSANGSLNLRIFEG</sequence>
<dbReference type="Proteomes" id="UP000003330">
    <property type="component" value="Unassembled WGS sequence"/>
</dbReference>
<dbReference type="STRING" id="764299.STRIC_0616"/>
<protein>
    <submittedName>
        <fullName evidence="2">Uncharacterized protein</fullName>
    </submittedName>
</protein>
<accession>G5K068</accession>
<organism evidence="2 3">
    <name type="scientific">Streptococcus ictaluri 707-05</name>
    <dbReference type="NCBI Taxonomy" id="764299"/>
    <lineage>
        <taxon>Bacteria</taxon>
        <taxon>Bacillati</taxon>
        <taxon>Bacillota</taxon>
        <taxon>Bacilli</taxon>
        <taxon>Lactobacillales</taxon>
        <taxon>Streptococcaceae</taxon>
        <taxon>Streptococcus</taxon>
    </lineage>
</organism>
<gene>
    <name evidence="1" type="ORF">STRIC_0616</name>
    <name evidence="2" type="ORF">STRIC_0934</name>
</gene>
<dbReference type="EMBL" id="AEUX02000001">
    <property type="protein sequence ID" value="EHI70941.1"/>
    <property type="molecule type" value="Genomic_DNA"/>
</dbReference>
<reference evidence="2 3" key="1">
    <citation type="journal article" date="2014" name="Int. J. Syst. Evol. Microbiol.">
        <title>Phylogenomics and the dynamic genome evolution of the genus Streptococcus.</title>
        <authorList>
            <consortium name="The Broad Institute Genome Sequencing Platform"/>
            <person name="Richards V.P."/>
            <person name="Palmer S.R."/>
            <person name="Pavinski Bitar P.D."/>
            <person name="Qin X."/>
            <person name="Weinstock G.M."/>
            <person name="Highlander S.K."/>
            <person name="Town C.D."/>
            <person name="Burne R.A."/>
            <person name="Stanhope M.J."/>
        </authorList>
    </citation>
    <scope>NUCLEOTIDE SEQUENCE [LARGE SCALE GENOMIC DNA]</scope>
    <source>
        <strain evidence="2 3">707-05</strain>
    </source>
</reference>
<dbReference type="RefSeq" id="WP_008087291.1">
    <property type="nucleotide sequence ID" value="NZ_AEUX02000001.1"/>
</dbReference>
<keyword evidence="3" id="KW-1185">Reference proteome</keyword>
<evidence type="ECO:0000313" key="2">
    <source>
        <dbReference type="EMBL" id="EHI70941.1"/>
    </source>
</evidence>
<evidence type="ECO:0000313" key="1">
    <source>
        <dbReference type="EMBL" id="EHI68720.1"/>
    </source>
</evidence>
<comment type="caution">
    <text evidence="2">The sequence shown here is derived from an EMBL/GenBank/DDBJ whole genome shotgun (WGS) entry which is preliminary data.</text>
</comment>
<dbReference type="AlphaFoldDB" id="G5K068"/>
<proteinExistence type="predicted"/>